<dbReference type="InterPro" id="IPR024467">
    <property type="entry name" value="Xre/MbcA/ParS-like_toxin-bd"/>
</dbReference>
<evidence type="ECO:0000313" key="4">
    <source>
        <dbReference type="Proteomes" id="UP000266568"/>
    </source>
</evidence>
<evidence type="ECO:0000259" key="2">
    <source>
        <dbReference type="Pfam" id="PF20432"/>
    </source>
</evidence>
<sequence>MATARLARTADENRVLSEAVARVARCWKLTNEQLGAILGLSSATVSRLHAGGFRLNRSNKAFELGQYLVRLFRSLDSLMGSDDAAAISWLRTANLDLGARPVDLIRTIRGLSDVADYVDDYRARV</sequence>
<keyword evidence="4" id="KW-1185">Reference proteome</keyword>
<protein>
    <submittedName>
        <fullName evidence="3">RNA polymerase RpoN-/SigL-like sigma 54 subunit</fullName>
    </submittedName>
</protein>
<gene>
    <name evidence="3" type="ORF">DFR49_2130</name>
</gene>
<proteinExistence type="predicted"/>
<name>A0A397P4U2_9SPHN</name>
<dbReference type="AlphaFoldDB" id="A0A397P4U2"/>
<dbReference type="RefSeq" id="WP_119036364.1">
    <property type="nucleotide sequence ID" value="NZ_QXDC01000003.1"/>
</dbReference>
<dbReference type="Proteomes" id="UP000266568">
    <property type="component" value="Unassembled WGS sequence"/>
</dbReference>
<dbReference type="OrthoDB" id="8481084at2"/>
<feature type="domain" description="Antitoxin Xre/MbcA/ParS-like toxin-binding" evidence="1">
    <location>
        <begin position="74"/>
        <end position="122"/>
    </location>
</feature>
<organism evidence="3 4">
    <name type="scientific">Hephaestia caeni</name>
    <dbReference type="NCBI Taxonomy" id="645617"/>
    <lineage>
        <taxon>Bacteria</taxon>
        <taxon>Pseudomonadati</taxon>
        <taxon>Pseudomonadota</taxon>
        <taxon>Alphaproteobacteria</taxon>
        <taxon>Sphingomonadales</taxon>
        <taxon>Sphingomonadaceae</taxon>
        <taxon>Hephaestia</taxon>
    </lineage>
</organism>
<dbReference type="Pfam" id="PF09722">
    <property type="entry name" value="Xre_MbcA_ParS_C"/>
    <property type="match status" value="1"/>
</dbReference>
<evidence type="ECO:0000313" key="3">
    <source>
        <dbReference type="EMBL" id="RIA43898.1"/>
    </source>
</evidence>
<feature type="domain" description="Antitoxin Xre-like helix-turn-helix" evidence="2">
    <location>
        <begin position="9"/>
        <end position="70"/>
    </location>
</feature>
<dbReference type="Pfam" id="PF20432">
    <property type="entry name" value="Xre-like-HTH"/>
    <property type="match status" value="1"/>
</dbReference>
<accession>A0A397P4U2</accession>
<dbReference type="InterPro" id="IPR046847">
    <property type="entry name" value="Xre-like_HTH"/>
</dbReference>
<reference evidence="3 4" key="1">
    <citation type="submission" date="2018-08" db="EMBL/GenBank/DDBJ databases">
        <title>Genomic Encyclopedia of Type Strains, Phase IV (KMG-IV): sequencing the most valuable type-strain genomes for metagenomic binning, comparative biology and taxonomic classification.</title>
        <authorList>
            <person name="Goeker M."/>
        </authorList>
    </citation>
    <scope>NUCLEOTIDE SEQUENCE [LARGE SCALE GENOMIC DNA]</scope>
    <source>
        <strain evidence="3 4">DSM 25527</strain>
    </source>
</reference>
<comment type="caution">
    <text evidence="3">The sequence shown here is derived from an EMBL/GenBank/DDBJ whole genome shotgun (WGS) entry which is preliminary data.</text>
</comment>
<evidence type="ECO:0000259" key="1">
    <source>
        <dbReference type="Pfam" id="PF09722"/>
    </source>
</evidence>
<dbReference type="EMBL" id="QXDC01000003">
    <property type="protein sequence ID" value="RIA43898.1"/>
    <property type="molecule type" value="Genomic_DNA"/>
</dbReference>
<dbReference type="GO" id="GO:0003677">
    <property type="term" value="F:DNA binding"/>
    <property type="evidence" value="ECO:0007669"/>
    <property type="project" value="InterPro"/>
</dbReference>